<accession>A0ABN7U7T1</accession>
<evidence type="ECO:0000256" key="1">
    <source>
        <dbReference type="SAM" id="Coils"/>
    </source>
</evidence>
<dbReference type="PANTHER" id="PTHR13237:SF9">
    <property type="entry name" value="NEUROGUIDIN"/>
    <property type="match status" value="1"/>
</dbReference>
<dbReference type="PANTHER" id="PTHR13237">
    <property type="entry name" value="SOMETHING ABOUT SILENCING PROTEIN 10-RELATED"/>
    <property type="match status" value="1"/>
</dbReference>
<name>A0ABN7U7T1_GIGMA</name>
<comment type="caution">
    <text evidence="3">The sequence shown here is derived from an EMBL/GenBank/DDBJ whole genome shotgun (WGS) entry which is preliminary data.</text>
</comment>
<dbReference type="Proteomes" id="UP000789901">
    <property type="component" value="Unassembled WGS sequence"/>
</dbReference>
<proteinExistence type="predicted"/>
<dbReference type="EMBL" id="CAJVQB010000761">
    <property type="protein sequence ID" value="CAG8505902.1"/>
    <property type="molecule type" value="Genomic_DNA"/>
</dbReference>
<evidence type="ECO:0000313" key="4">
    <source>
        <dbReference type="Proteomes" id="UP000789901"/>
    </source>
</evidence>
<dbReference type="Pfam" id="PF04000">
    <property type="entry name" value="Sas10_Utp3"/>
    <property type="match status" value="1"/>
</dbReference>
<keyword evidence="1" id="KW-0175">Coiled coil</keyword>
<feature type="compositionally biased region" description="Basic and acidic residues" evidence="2">
    <location>
        <begin position="291"/>
        <end position="303"/>
    </location>
</feature>
<feature type="region of interest" description="Disordered" evidence="2">
    <location>
        <begin position="270"/>
        <end position="328"/>
    </location>
</feature>
<protein>
    <submittedName>
        <fullName evidence="3">23438_t:CDS:1</fullName>
    </submittedName>
</protein>
<evidence type="ECO:0000313" key="3">
    <source>
        <dbReference type="EMBL" id="CAG8505902.1"/>
    </source>
</evidence>
<feature type="coiled-coil region" evidence="1">
    <location>
        <begin position="218"/>
        <end position="268"/>
    </location>
</feature>
<gene>
    <name evidence="3" type="ORF">GMARGA_LOCUS2434</name>
</gene>
<dbReference type="InterPro" id="IPR007146">
    <property type="entry name" value="Sas10/Utp3/C1D"/>
</dbReference>
<sequence>MQEHILTINLRTMNFTNCGVSLLDVKNHTLLQYITNLAFLIHLKLDGKSISDHPVISNLVELRIILEKIKPVEQKLKYQIDKLIRATTIENIEENNVNLTNNIAVADPLSFKPNLQDFVSKVDDKEEKVDKVEIYKVPKLAPVHFDEGNNSVRKKEQSRLIARASKSRIIKDLFAEFDDKPEEVDATGGVRAEMMHDKRIEEKLAERSRYEEENFIRLPISKNELKKLKNNSKKFEDDFENLNDFNSLATIQEDVDSLEKQRTNVLARRNARHEMYSESDDEDILPKSQSKSHEEHKRRDKQETFNGLLDGLPKNKKRKNKFQNAKKFMKSQKRRRLVDFLIDFIYQL</sequence>
<reference evidence="3 4" key="1">
    <citation type="submission" date="2021-06" db="EMBL/GenBank/DDBJ databases">
        <authorList>
            <person name="Kallberg Y."/>
            <person name="Tangrot J."/>
            <person name="Rosling A."/>
        </authorList>
    </citation>
    <scope>NUCLEOTIDE SEQUENCE [LARGE SCALE GENOMIC DNA]</scope>
    <source>
        <strain evidence="3 4">120-4 pot B 10/14</strain>
    </source>
</reference>
<organism evidence="3 4">
    <name type="scientific">Gigaspora margarita</name>
    <dbReference type="NCBI Taxonomy" id="4874"/>
    <lineage>
        <taxon>Eukaryota</taxon>
        <taxon>Fungi</taxon>
        <taxon>Fungi incertae sedis</taxon>
        <taxon>Mucoromycota</taxon>
        <taxon>Glomeromycotina</taxon>
        <taxon>Glomeromycetes</taxon>
        <taxon>Diversisporales</taxon>
        <taxon>Gigasporaceae</taxon>
        <taxon>Gigaspora</taxon>
    </lineage>
</organism>
<evidence type="ECO:0000256" key="2">
    <source>
        <dbReference type="SAM" id="MobiDB-lite"/>
    </source>
</evidence>
<keyword evidence="4" id="KW-1185">Reference proteome</keyword>